<dbReference type="AlphaFoldDB" id="A0A840Y7W3"/>
<dbReference type="RefSeq" id="WP_184512639.1">
    <property type="nucleotide sequence ID" value="NZ_JACIJD010000001.1"/>
</dbReference>
<evidence type="ECO:0000313" key="5">
    <source>
        <dbReference type="Proteomes" id="UP000580654"/>
    </source>
</evidence>
<evidence type="ECO:0000259" key="3">
    <source>
        <dbReference type="SMART" id="SM00829"/>
    </source>
</evidence>
<sequence length="340" mass="35768">MRAIGYAKSLPITAGEALLDLDLPAPAPRGRDLLVEVRAVSVNPVDTKVRLRAAPAEGEHKVLGWDAAGIVRAAGPDASRFRPGDAVFYAGDLTRPGTNAELHLVDERIVGTKPASVGFAEAAALPLTAITAWEALFDRLQARTHAVPGAAPAILIVGGAGGVGSIAVQLARRLTKLTVIATASRPETRDWALGLGAHHVVDHSKPLAAEVTALGLGAPGFVLSTTQTDRHLAEIAELIAPQGRFALIDDPETLDVSLLKRKSVSLHWEFMFTRSMFGTADMAEQGALLDEISRLVDAGTLRTTLGEHFGAINAANLRRAHAVLESGKARGKIVLEDFGG</sequence>
<dbReference type="SMART" id="SM00829">
    <property type="entry name" value="PKS_ER"/>
    <property type="match status" value="1"/>
</dbReference>
<dbReference type="Gene3D" id="3.40.50.720">
    <property type="entry name" value="NAD(P)-binding Rossmann-like Domain"/>
    <property type="match status" value="1"/>
</dbReference>
<dbReference type="SUPFAM" id="SSF50129">
    <property type="entry name" value="GroES-like"/>
    <property type="match status" value="1"/>
</dbReference>
<protein>
    <recommendedName>
        <fullName evidence="2">Zinc-type alcohol dehydrogenase-like protein</fullName>
    </recommendedName>
</protein>
<gene>
    <name evidence="4" type="ORF">FHS87_000052</name>
</gene>
<dbReference type="SUPFAM" id="SSF51735">
    <property type="entry name" value="NAD(P)-binding Rossmann-fold domains"/>
    <property type="match status" value="1"/>
</dbReference>
<accession>A0A840Y7W3</accession>
<keyword evidence="2" id="KW-0862">Zinc</keyword>
<reference evidence="4 5" key="1">
    <citation type="submission" date="2020-08" db="EMBL/GenBank/DDBJ databases">
        <title>Genomic Encyclopedia of Type Strains, Phase IV (KMG-IV): sequencing the most valuable type-strain genomes for metagenomic binning, comparative biology and taxonomic classification.</title>
        <authorList>
            <person name="Goeker M."/>
        </authorList>
    </citation>
    <scope>NUCLEOTIDE SEQUENCE [LARGE SCALE GENOMIC DNA]</scope>
    <source>
        <strain evidence="4 5">DSM 25622</strain>
    </source>
</reference>
<comment type="caution">
    <text evidence="4">The sequence shown here is derived from an EMBL/GenBank/DDBJ whole genome shotgun (WGS) entry which is preliminary data.</text>
</comment>
<keyword evidence="2" id="KW-0560">Oxidoreductase</keyword>
<dbReference type="EMBL" id="JACIJD010000001">
    <property type="protein sequence ID" value="MBB5692041.1"/>
    <property type="molecule type" value="Genomic_DNA"/>
</dbReference>
<dbReference type="GO" id="GO:0008270">
    <property type="term" value="F:zinc ion binding"/>
    <property type="evidence" value="ECO:0007669"/>
    <property type="project" value="InterPro"/>
</dbReference>
<dbReference type="InterPro" id="IPR011032">
    <property type="entry name" value="GroES-like_sf"/>
</dbReference>
<dbReference type="PANTHER" id="PTHR44154:SF1">
    <property type="entry name" value="QUINONE OXIDOREDUCTASE"/>
    <property type="match status" value="1"/>
</dbReference>
<dbReference type="InterPro" id="IPR036291">
    <property type="entry name" value="NAD(P)-bd_dom_sf"/>
</dbReference>
<dbReference type="GO" id="GO:0016491">
    <property type="term" value="F:oxidoreductase activity"/>
    <property type="evidence" value="ECO:0007669"/>
    <property type="project" value="UniProtKB-KW"/>
</dbReference>
<feature type="domain" description="Enoyl reductase (ER)" evidence="3">
    <location>
        <begin position="15"/>
        <end position="335"/>
    </location>
</feature>
<dbReference type="InterPro" id="IPR020843">
    <property type="entry name" value="ER"/>
</dbReference>
<dbReference type="InterPro" id="IPR013154">
    <property type="entry name" value="ADH-like_N"/>
</dbReference>
<proteinExistence type="inferred from homology"/>
<dbReference type="NCBIfam" id="TIGR02817">
    <property type="entry name" value="adh_fam_1"/>
    <property type="match status" value="1"/>
</dbReference>
<dbReference type="InterPro" id="IPR051603">
    <property type="entry name" value="Zinc-ADH_QOR/CCCR"/>
</dbReference>
<organism evidence="4 5">
    <name type="scientific">Muricoccus pecuniae</name>
    <dbReference type="NCBI Taxonomy" id="693023"/>
    <lineage>
        <taxon>Bacteria</taxon>
        <taxon>Pseudomonadati</taxon>
        <taxon>Pseudomonadota</taxon>
        <taxon>Alphaproteobacteria</taxon>
        <taxon>Acetobacterales</taxon>
        <taxon>Roseomonadaceae</taxon>
        <taxon>Muricoccus</taxon>
    </lineage>
</organism>
<dbReference type="PANTHER" id="PTHR44154">
    <property type="entry name" value="QUINONE OXIDOREDUCTASE"/>
    <property type="match status" value="1"/>
</dbReference>
<evidence type="ECO:0000256" key="1">
    <source>
        <dbReference type="ARBA" id="ARBA00022857"/>
    </source>
</evidence>
<dbReference type="Proteomes" id="UP000580654">
    <property type="component" value="Unassembled WGS sequence"/>
</dbReference>
<dbReference type="InterPro" id="IPR014182">
    <property type="entry name" value="ADH_Zn_typ-1"/>
</dbReference>
<evidence type="ECO:0000313" key="4">
    <source>
        <dbReference type="EMBL" id="MBB5692041.1"/>
    </source>
</evidence>
<dbReference type="Pfam" id="PF08240">
    <property type="entry name" value="ADH_N"/>
    <property type="match status" value="1"/>
</dbReference>
<evidence type="ECO:0000256" key="2">
    <source>
        <dbReference type="RuleBase" id="RU364000"/>
    </source>
</evidence>
<keyword evidence="5" id="KW-1185">Reference proteome</keyword>
<dbReference type="CDD" id="cd08252">
    <property type="entry name" value="AL_MDR"/>
    <property type="match status" value="1"/>
</dbReference>
<dbReference type="Gene3D" id="3.90.180.10">
    <property type="entry name" value="Medium-chain alcohol dehydrogenases, catalytic domain"/>
    <property type="match status" value="1"/>
</dbReference>
<keyword evidence="1" id="KW-0521">NADP</keyword>
<dbReference type="Pfam" id="PF13602">
    <property type="entry name" value="ADH_zinc_N_2"/>
    <property type="match status" value="1"/>
</dbReference>
<keyword evidence="2" id="KW-0479">Metal-binding</keyword>
<name>A0A840Y7W3_9PROT</name>
<comment type="similarity">
    <text evidence="2">Belongs to the zinc-containing alcohol dehydrogenase family. Quinone oxidoreductase subfamily.</text>
</comment>